<dbReference type="InterPro" id="IPR043828">
    <property type="entry name" value="DUF5805"/>
</dbReference>
<dbReference type="GeneID" id="44079733"/>
<accession>A0A6C0UGH0</accession>
<dbReference type="AlphaFoldDB" id="A0A6C0UGH0"/>
<sequence>MASDGAETERKTVMTYVPAYQKERWKTHAEELGMSQSEFVRTMVQAGRRDFEIPDRTPDEPDSDGADENSGGSEFESRVLDALSPADHRSWDELLDTLTDDIEDRLDETLQDLQASNRVQYSGRHGGYALAPGAFEDDDGR</sequence>
<dbReference type="EMBL" id="CP048739">
    <property type="protein sequence ID" value="QIB74586.1"/>
    <property type="molecule type" value="Genomic_DNA"/>
</dbReference>
<organism evidence="2 3">
    <name type="scientific">Halogeometricum borinquense</name>
    <dbReference type="NCBI Taxonomy" id="60847"/>
    <lineage>
        <taxon>Archaea</taxon>
        <taxon>Methanobacteriati</taxon>
        <taxon>Methanobacteriota</taxon>
        <taxon>Stenosarchaea group</taxon>
        <taxon>Halobacteria</taxon>
        <taxon>Halobacteriales</taxon>
        <taxon>Haloferacaceae</taxon>
        <taxon>Halogeometricum</taxon>
    </lineage>
</organism>
<evidence type="ECO:0000256" key="1">
    <source>
        <dbReference type="SAM" id="MobiDB-lite"/>
    </source>
</evidence>
<feature type="compositionally biased region" description="Basic and acidic residues" evidence="1">
    <location>
        <begin position="47"/>
        <end position="59"/>
    </location>
</feature>
<dbReference type="RefSeq" id="WP_163486499.1">
    <property type="nucleotide sequence ID" value="NZ_CP048739.1"/>
</dbReference>
<evidence type="ECO:0000313" key="2">
    <source>
        <dbReference type="EMBL" id="QIB74586.1"/>
    </source>
</evidence>
<protein>
    <submittedName>
        <fullName evidence="2">Uncharacterized protein</fullName>
    </submittedName>
</protein>
<feature type="region of interest" description="Disordered" evidence="1">
    <location>
        <begin position="121"/>
        <end position="141"/>
    </location>
</feature>
<proteinExistence type="predicted"/>
<name>A0A6C0UGH0_9EURY</name>
<dbReference type="Proteomes" id="UP000465846">
    <property type="component" value="Chromosome"/>
</dbReference>
<reference evidence="2 3" key="1">
    <citation type="submission" date="2020-02" db="EMBL/GenBank/DDBJ databases">
        <title>Whole genome sequence of Halogeometricum borinquense strain wsp4.</title>
        <authorList>
            <person name="Verma D.K."/>
            <person name="Gopal K."/>
            <person name="Prasad E.S."/>
        </authorList>
    </citation>
    <scope>NUCLEOTIDE SEQUENCE [LARGE SCALE GENOMIC DNA]</scope>
    <source>
        <strain evidence="3">wsp4</strain>
    </source>
</reference>
<dbReference type="Pfam" id="PF19121">
    <property type="entry name" value="DUF5805"/>
    <property type="match status" value="1"/>
</dbReference>
<feature type="region of interest" description="Disordered" evidence="1">
    <location>
        <begin position="46"/>
        <end position="79"/>
    </location>
</feature>
<evidence type="ECO:0000313" key="3">
    <source>
        <dbReference type="Proteomes" id="UP000465846"/>
    </source>
</evidence>
<gene>
    <name evidence="2" type="ORF">G3I44_09990</name>
</gene>